<reference evidence="1 2" key="1">
    <citation type="journal article" date="2013" name="PLoS Genet.">
        <title>The genome and development-dependent transcriptomes of Pyronema confluens: a window into fungal evolution.</title>
        <authorList>
            <person name="Traeger S."/>
            <person name="Altegoer F."/>
            <person name="Freitag M."/>
            <person name="Gabaldon T."/>
            <person name="Kempken F."/>
            <person name="Kumar A."/>
            <person name="Marcet-Houben M."/>
            <person name="Poggeler S."/>
            <person name="Stajich J.E."/>
            <person name="Nowrousian M."/>
        </authorList>
    </citation>
    <scope>NUCLEOTIDE SEQUENCE [LARGE SCALE GENOMIC DNA]</scope>
    <source>
        <strain evidence="2">CBS 100304</strain>
        <tissue evidence="1">Vegetative mycelium</tissue>
    </source>
</reference>
<sequence>MTKALENTGLHHGQSLRSYNLTAVPAVCENIVASFLNTLLLGYPVNQRQLKTMQERLEL</sequence>
<keyword evidence="2" id="KW-1185">Reference proteome</keyword>
<proteinExistence type="predicted"/>
<organism evidence="1 2">
    <name type="scientific">Pyronema omphalodes (strain CBS 100304)</name>
    <name type="common">Pyronema confluens</name>
    <dbReference type="NCBI Taxonomy" id="1076935"/>
    <lineage>
        <taxon>Eukaryota</taxon>
        <taxon>Fungi</taxon>
        <taxon>Dikarya</taxon>
        <taxon>Ascomycota</taxon>
        <taxon>Pezizomycotina</taxon>
        <taxon>Pezizomycetes</taxon>
        <taxon>Pezizales</taxon>
        <taxon>Pyronemataceae</taxon>
        <taxon>Pyronema</taxon>
    </lineage>
</organism>
<dbReference type="Proteomes" id="UP000018144">
    <property type="component" value="Unassembled WGS sequence"/>
</dbReference>
<protein>
    <submittedName>
        <fullName evidence="1">Uncharacterized protein</fullName>
    </submittedName>
</protein>
<gene>
    <name evidence="1" type="ORF">PCON_06301</name>
</gene>
<dbReference type="AlphaFoldDB" id="U4LJT3"/>
<dbReference type="EMBL" id="HF935309">
    <property type="protein sequence ID" value="CCX29640.1"/>
    <property type="molecule type" value="Genomic_DNA"/>
</dbReference>
<evidence type="ECO:0000313" key="1">
    <source>
        <dbReference type="EMBL" id="CCX29640.1"/>
    </source>
</evidence>
<accession>U4LJT3</accession>
<name>U4LJT3_PYROM</name>
<evidence type="ECO:0000313" key="2">
    <source>
        <dbReference type="Proteomes" id="UP000018144"/>
    </source>
</evidence>